<dbReference type="PANTHER" id="PTHR33164">
    <property type="entry name" value="TRANSCRIPTIONAL REGULATOR, MARR FAMILY"/>
    <property type="match status" value="1"/>
</dbReference>
<dbReference type="SMART" id="SM00347">
    <property type="entry name" value="HTH_MARR"/>
    <property type="match status" value="1"/>
</dbReference>
<dbReference type="EMBL" id="BAAALN010000001">
    <property type="protein sequence ID" value="GAA1223005.1"/>
    <property type="molecule type" value="Genomic_DNA"/>
</dbReference>
<dbReference type="InterPro" id="IPR039422">
    <property type="entry name" value="MarR/SlyA-like"/>
</dbReference>
<gene>
    <name evidence="2" type="ORF">GCM10009676_00240</name>
</gene>
<accession>A0ABN1VVU3</accession>
<evidence type="ECO:0000313" key="3">
    <source>
        <dbReference type="Proteomes" id="UP001500653"/>
    </source>
</evidence>
<reference evidence="2 3" key="1">
    <citation type="journal article" date="2019" name="Int. J. Syst. Evol. Microbiol.">
        <title>The Global Catalogue of Microorganisms (GCM) 10K type strain sequencing project: providing services to taxonomists for standard genome sequencing and annotation.</title>
        <authorList>
            <consortium name="The Broad Institute Genomics Platform"/>
            <consortium name="The Broad Institute Genome Sequencing Center for Infectious Disease"/>
            <person name="Wu L."/>
            <person name="Ma J."/>
        </authorList>
    </citation>
    <scope>NUCLEOTIDE SEQUENCE [LARGE SCALE GENOMIC DNA]</scope>
    <source>
        <strain evidence="2 3">JCM 13023</strain>
    </source>
</reference>
<dbReference type="RefSeq" id="WP_253862125.1">
    <property type="nucleotide sequence ID" value="NZ_BAAALN010000001.1"/>
</dbReference>
<name>A0ABN1VVU3_9PSEU</name>
<dbReference type="InterPro" id="IPR036390">
    <property type="entry name" value="WH_DNA-bd_sf"/>
</dbReference>
<protein>
    <submittedName>
        <fullName evidence="2">MarR family transcriptional regulator</fullName>
    </submittedName>
</protein>
<dbReference type="SUPFAM" id="SSF46785">
    <property type="entry name" value="Winged helix' DNA-binding domain"/>
    <property type="match status" value="1"/>
</dbReference>
<dbReference type="InterPro" id="IPR000835">
    <property type="entry name" value="HTH_MarR-typ"/>
</dbReference>
<evidence type="ECO:0000259" key="1">
    <source>
        <dbReference type="PROSITE" id="PS50995"/>
    </source>
</evidence>
<feature type="domain" description="HTH marR-type" evidence="1">
    <location>
        <begin position="8"/>
        <end position="141"/>
    </location>
</feature>
<dbReference type="Pfam" id="PF12802">
    <property type="entry name" value="MarR_2"/>
    <property type="match status" value="1"/>
</dbReference>
<dbReference type="PANTHER" id="PTHR33164:SF99">
    <property type="entry name" value="MARR FAMILY REGULATORY PROTEIN"/>
    <property type="match status" value="1"/>
</dbReference>
<organism evidence="2 3">
    <name type="scientific">Prauserella halophila</name>
    <dbReference type="NCBI Taxonomy" id="185641"/>
    <lineage>
        <taxon>Bacteria</taxon>
        <taxon>Bacillati</taxon>
        <taxon>Actinomycetota</taxon>
        <taxon>Actinomycetes</taxon>
        <taxon>Pseudonocardiales</taxon>
        <taxon>Pseudonocardiaceae</taxon>
        <taxon>Prauserella</taxon>
    </lineage>
</organism>
<proteinExistence type="predicted"/>
<keyword evidence="3" id="KW-1185">Reference proteome</keyword>
<evidence type="ECO:0000313" key="2">
    <source>
        <dbReference type="EMBL" id="GAA1223005.1"/>
    </source>
</evidence>
<sequence>MHANHPLTEDLGFLLSRASGVLARSASEALAPLGLRVRSYSVLDLVDEDGDGVTQRRLAATMGLDPSQIVALVDDLEKRDLVTRAPDPTDRRNKLIAITEAGHQVCRQARERVAAASDGHFEGVSPQDLDHLRYMLRRIAFPESDLDDREAVALGGHGN</sequence>
<comment type="caution">
    <text evidence="2">The sequence shown here is derived from an EMBL/GenBank/DDBJ whole genome shotgun (WGS) entry which is preliminary data.</text>
</comment>
<dbReference type="PROSITE" id="PS50995">
    <property type="entry name" value="HTH_MARR_2"/>
    <property type="match status" value="1"/>
</dbReference>
<dbReference type="Proteomes" id="UP001500653">
    <property type="component" value="Unassembled WGS sequence"/>
</dbReference>
<dbReference type="Gene3D" id="1.10.10.10">
    <property type="entry name" value="Winged helix-like DNA-binding domain superfamily/Winged helix DNA-binding domain"/>
    <property type="match status" value="1"/>
</dbReference>
<dbReference type="PRINTS" id="PR00598">
    <property type="entry name" value="HTHMARR"/>
</dbReference>
<dbReference type="InterPro" id="IPR036388">
    <property type="entry name" value="WH-like_DNA-bd_sf"/>
</dbReference>